<organism evidence="11 12">
    <name type="scientific">Segnochrobactrum spirostomi</name>
    <dbReference type="NCBI Taxonomy" id="2608987"/>
    <lineage>
        <taxon>Bacteria</taxon>
        <taxon>Pseudomonadati</taxon>
        <taxon>Pseudomonadota</taxon>
        <taxon>Alphaproteobacteria</taxon>
        <taxon>Hyphomicrobiales</taxon>
        <taxon>Segnochrobactraceae</taxon>
        <taxon>Segnochrobactrum</taxon>
    </lineage>
</organism>
<feature type="domain" description="Acyl-CoA thioesterase-like N-terminal HotDog" evidence="10">
    <location>
        <begin position="50"/>
        <end position="128"/>
    </location>
</feature>
<dbReference type="InterPro" id="IPR042171">
    <property type="entry name" value="Acyl-CoA_hotdog"/>
</dbReference>
<dbReference type="Pfam" id="PF02551">
    <property type="entry name" value="Acyl_CoA_thio"/>
    <property type="match status" value="1"/>
</dbReference>
<accession>A0A6A7Y042</accession>
<protein>
    <recommendedName>
        <fullName evidence="7">Acyl-CoA thioesterase 2</fullName>
        <ecNumber evidence="5">3.1.2.20</ecNumber>
    </recommendedName>
    <alternativeName>
        <fullName evidence="8">Thioesterase II</fullName>
    </alternativeName>
</protein>
<dbReference type="CDD" id="cd03445">
    <property type="entry name" value="Thioesterase_II_repeat2"/>
    <property type="match status" value="1"/>
</dbReference>
<dbReference type="NCBIfam" id="TIGR00189">
    <property type="entry name" value="tesB"/>
    <property type="match status" value="1"/>
</dbReference>
<dbReference type="AlphaFoldDB" id="A0A6A7Y042"/>
<evidence type="ECO:0000256" key="1">
    <source>
        <dbReference type="ARBA" id="ARBA00006538"/>
    </source>
</evidence>
<dbReference type="Pfam" id="PF13622">
    <property type="entry name" value="4HBT_3"/>
    <property type="match status" value="1"/>
</dbReference>
<dbReference type="CDD" id="cd03444">
    <property type="entry name" value="Thioesterase_II_repeat1"/>
    <property type="match status" value="1"/>
</dbReference>
<dbReference type="EC" id="3.1.2.20" evidence="5"/>
<evidence type="ECO:0000259" key="9">
    <source>
        <dbReference type="Pfam" id="PF02551"/>
    </source>
</evidence>
<evidence type="ECO:0000259" key="10">
    <source>
        <dbReference type="Pfam" id="PF13622"/>
    </source>
</evidence>
<name>A0A6A7Y042_9HYPH</name>
<comment type="caution">
    <text evidence="11">The sequence shown here is derived from an EMBL/GenBank/DDBJ whole genome shotgun (WGS) entry which is preliminary data.</text>
</comment>
<sequence>MGDAPNQEGPSKAEDLEGASAPAELARLLSILNLEPIEENLYRGTSPQDGWQRVFGGQVIGQALVAASRTVEGRNAHSLHAYFIRPGDPTVPIVYEVERLRDGRSFTTRRVIAVQHGRPIFAMSASFHIEEPGLEHQVAMPAVPPPETLAPLRDALAPYLDTLHPFVRTFFKRDRLVDLRPVDLKHYTTREPLAPVQDIWVRINGRLPDDPAIHRCALAYASDVTLLDTSLFAHGRPPLDPDLEVASLDHAMWFHRPFRADDWLLYHQDSPTSGGARGYNRGLVFDRAGRLVASAVQEGLIRGD</sequence>
<evidence type="ECO:0000256" key="4">
    <source>
        <dbReference type="ARBA" id="ARBA00023098"/>
    </source>
</evidence>
<dbReference type="InterPro" id="IPR003703">
    <property type="entry name" value="Acyl_CoA_thio"/>
</dbReference>
<keyword evidence="4" id="KW-0443">Lipid metabolism</keyword>
<evidence type="ECO:0000256" key="7">
    <source>
        <dbReference type="ARBA" id="ARBA00071120"/>
    </source>
</evidence>
<dbReference type="PANTHER" id="PTHR11066">
    <property type="entry name" value="ACYL-COA THIOESTERASE"/>
    <property type="match status" value="1"/>
</dbReference>
<dbReference type="GO" id="GO:0006637">
    <property type="term" value="P:acyl-CoA metabolic process"/>
    <property type="evidence" value="ECO:0007669"/>
    <property type="project" value="InterPro"/>
</dbReference>
<comment type="catalytic activity">
    <reaction evidence="6">
        <text>a fatty acyl-CoA + H2O = a fatty acid + CoA + H(+)</text>
        <dbReference type="Rhea" id="RHEA:16781"/>
        <dbReference type="ChEBI" id="CHEBI:15377"/>
        <dbReference type="ChEBI" id="CHEBI:15378"/>
        <dbReference type="ChEBI" id="CHEBI:28868"/>
        <dbReference type="ChEBI" id="CHEBI:57287"/>
        <dbReference type="ChEBI" id="CHEBI:77636"/>
        <dbReference type="EC" id="3.1.2.20"/>
    </reaction>
    <physiologicalReaction direction="left-to-right" evidence="6">
        <dbReference type="Rhea" id="RHEA:16782"/>
    </physiologicalReaction>
</comment>
<dbReference type="GO" id="GO:0047617">
    <property type="term" value="F:fatty acyl-CoA hydrolase activity"/>
    <property type="evidence" value="ECO:0007669"/>
    <property type="project" value="UniProtKB-EC"/>
</dbReference>
<feature type="domain" description="Acyl-CoA thioesterase 2 C-terminal" evidence="9">
    <location>
        <begin position="170"/>
        <end position="300"/>
    </location>
</feature>
<dbReference type="SUPFAM" id="SSF54637">
    <property type="entry name" value="Thioesterase/thiol ester dehydrase-isomerase"/>
    <property type="match status" value="2"/>
</dbReference>
<dbReference type="GO" id="GO:0009062">
    <property type="term" value="P:fatty acid catabolic process"/>
    <property type="evidence" value="ECO:0007669"/>
    <property type="project" value="TreeGrafter"/>
</dbReference>
<evidence type="ECO:0000256" key="5">
    <source>
        <dbReference type="ARBA" id="ARBA00038894"/>
    </source>
</evidence>
<evidence type="ECO:0000313" key="11">
    <source>
        <dbReference type="EMBL" id="MQT12440.1"/>
    </source>
</evidence>
<dbReference type="EMBL" id="VWNA01000001">
    <property type="protein sequence ID" value="MQT12440.1"/>
    <property type="molecule type" value="Genomic_DNA"/>
</dbReference>
<dbReference type="FunFam" id="2.40.160.210:FF:000001">
    <property type="entry name" value="Acyl-CoA thioesterase II"/>
    <property type="match status" value="1"/>
</dbReference>
<dbReference type="PANTHER" id="PTHR11066:SF34">
    <property type="entry name" value="ACYL-COENZYME A THIOESTERASE 8"/>
    <property type="match status" value="1"/>
</dbReference>
<keyword evidence="3" id="KW-0378">Hydrolase</keyword>
<dbReference type="InterPro" id="IPR049449">
    <property type="entry name" value="TesB_ACOT8-like_N"/>
</dbReference>
<proteinExistence type="inferred from homology"/>
<keyword evidence="12" id="KW-1185">Reference proteome</keyword>
<gene>
    <name evidence="11" type="primary">tesB</name>
    <name evidence="11" type="ORF">F0357_07125</name>
</gene>
<comment type="subunit">
    <text evidence="2">Homotetramer.</text>
</comment>
<dbReference type="Proteomes" id="UP000332515">
    <property type="component" value="Unassembled WGS sequence"/>
</dbReference>
<dbReference type="InterPro" id="IPR029069">
    <property type="entry name" value="HotDog_dom_sf"/>
</dbReference>
<evidence type="ECO:0000256" key="6">
    <source>
        <dbReference type="ARBA" id="ARBA00050943"/>
    </source>
</evidence>
<dbReference type="Gene3D" id="2.40.160.210">
    <property type="entry name" value="Acyl-CoA thioesterase, double hotdog domain"/>
    <property type="match status" value="1"/>
</dbReference>
<evidence type="ECO:0000256" key="8">
    <source>
        <dbReference type="ARBA" id="ARBA00079653"/>
    </source>
</evidence>
<evidence type="ECO:0000256" key="3">
    <source>
        <dbReference type="ARBA" id="ARBA00022801"/>
    </source>
</evidence>
<evidence type="ECO:0000256" key="2">
    <source>
        <dbReference type="ARBA" id="ARBA00011881"/>
    </source>
</evidence>
<reference evidence="11 12" key="1">
    <citation type="submission" date="2019-09" db="EMBL/GenBank/DDBJ databases">
        <title>Segnochrobactrum spirostomi gen. nov., sp. nov., isolated from the ciliate Spirostomum cf. yagiui and description of a novel family, Segnochrobactraceae fam. nov. within the order Rhizobiales of the class Alphaproteobacteria.</title>
        <authorList>
            <person name="Akter S."/>
            <person name="Shazib S.U.A."/>
            <person name="Shin M.K."/>
        </authorList>
    </citation>
    <scope>NUCLEOTIDE SEQUENCE [LARGE SCALE GENOMIC DNA]</scope>
    <source>
        <strain evidence="11 12">Sp-1</strain>
    </source>
</reference>
<comment type="similarity">
    <text evidence="1">Belongs to the C/M/P thioester hydrolase family.</text>
</comment>
<dbReference type="RefSeq" id="WP_153486406.1">
    <property type="nucleotide sequence ID" value="NZ_VWNA01000001.1"/>
</dbReference>
<dbReference type="InterPro" id="IPR025652">
    <property type="entry name" value="TesB_C"/>
</dbReference>
<evidence type="ECO:0000313" key="12">
    <source>
        <dbReference type="Proteomes" id="UP000332515"/>
    </source>
</evidence>